<dbReference type="PANTHER" id="PTHR30625:SF15">
    <property type="entry name" value="BIOPOLYMER TRANSPORT PROTEIN EXBB"/>
    <property type="match status" value="1"/>
</dbReference>
<dbReference type="InterPro" id="IPR050790">
    <property type="entry name" value="ExbB/TolQ_transport"/>
</dbReference>
<keyword evidence="12" id="KW-1185">Reference proteome</keyword>
<evidence type="ECO:0000256" key="3">
    <source>
        <dbReference type="ARBA" id="ARBA00022475"/>
    </source>
</evidence>
<protein>
    <submittedName>
        <fullName evidence="11">Biopolymer transport protein ExbB</fullName>
    </submittedName>
</protein>
<feature type="domain" description="MotA/TolQ/ExbB proton channel" evidence="10">
    <location>
        <begin position="45"/>
        <end position="138"/>
    </location>
</feature>
<evidence type="ECO:0000256" key="6">
    <source>
        <dbReference type="ARBA" id="ARBA00022989"/>
    </source>
</evidence>
<comment type="caution">
    <text evidence="11">The sequence shown here is derived from an EMBL/GenBank/DDBJ whole genome shotgun (WGS) entry which is preliminary data.</text>
</comment>
<evidence type="ECO:0000256" key="2">
    <source>
        <dbReference type="ARBA" id="ARBA00022448"/>
    </source>
</evidence>
<accession>A0A841QKB8</accession>
<reference evidence="11 12" key="1">
    <citation type="submission" date="2020-08" db="EMBL/GenBank/DDBJ databases">
        <title>Genomic Encyclopedia of Type Strains, Phase IV (KMG-IV): sequencing the most valuable type-strain genomes for metagenomic binning, comparative biology and taxonomic classification.</title>
        <authorList>
            <person name="Goeker M."/>
        </authorList>
    </citation>
    <scope>NUCLEOTIDE SEQUENCE [LARGE SCALE GENOMIC DNA]</scope>
    <source>
        <strain evidence="11 12">DSM 4491</strain>
    </source>
</reference>
<evidence type="ECO:0000313" key="11">
    <source>
        <dbReference type="EMBL" id="MBB6458563.1"/>
    </source>
</evidence>
<evidence type="ECO:0000259" key="10">
    <source>
        <dbReference type="Pfam" id="PF01618"/>
    </source>
</evidence>
<gene>
    <name evidence="11" type="ORF">HNR55_003172</name>
</gene>
<evidence type="ECO:0000256" key="1">
    <source>
        <dbReference type="ARBA" id="ARBA00004651"/>
    </source>
</evidence>
<comment type="similarity">
    <text evidence="8">Belongs to the exbB/tolQ family.</text>
</comment>
<name>A0A841QKB8_9PROT</name>
<organism evidence="11 12">
    <name type="scientific">Acetobacter lovaniensis</name>
    <dbReference type="NCBI Taxonomy" id="104100"/>
    <lineage>
        <taxon>Bacteria</taxon>
        <taxon>Pseudomonadati</taxon>
        <taxon>Pseudomonadota</taxon>
        <taxon>Alphaproteobacteria</taxon>
        <taxon>Acetobacterales</taxon>
        <taxon>Acetobacteraceae</taxon>
        <taxon>Acetobacter</taxon>
    </lineage>
</organism>
<dbReference type="InterPro" id="IPR014172">
    <property type="entry name" value="TonB_ExbB_2"/>
</dbReference>
<dbReference type="NCBIfam" id="TIGR02805">
    <property type="entry name" value="exbB2"/>
    <property type="match status" value="1"/>
</dbReference>
<keyword evidence="2 8" id="KW-0813">Transport</keyword>
<feature type="transmembrane region" description="Helical" evidence="9">
    <location>
        <begin position="58"/>
        <end position="84"/>
    </location>
</feature>
<sequence length="152" mass="16293">MGLNWIAGIIDYGIVGVLVALSILVIGVAIERFFFYRAIDLQAYTDVKSLELDLSNQLIVIASVASNAPYIGLLGTVLGIMLTFYNLSLQTSADTTKVMVGLALALKATAVGLVVALVSVVIYNAILRRAKVLMLRWEIAHNAAGQTVERVA</sequence>
<keyword evidence="4 9" id="KW-0812">Transmembrane</keyword>
<evidence type="ECO:0000256" key="7">
    <source>
        <dbReference type="ARBA" id="ARBA00023136"/>
    </source>
</evidence>
<dbReference type="AlphaFoldDB" id="A0A841QKB8"/>
<dbReference type="GO" id="GO:0055085">
    <property type="term" value="P:transmembrane transport"/>
    <property type="evidence" value="ECO:0007669"/>
    <property type="project" value="InterPro"/>
</dbReference>
<evidence type="ECO:0000256" key="4">
    <source>
        <dbReference type="ARBA" id="ARBA00022692"/>
    </source>
</evidence>
<dbReference type="Pfam" id="PF01618">
    <property type="entry name" value="MotA_ExbB"/>
    <property type="match status" value="1"/>
</dbReference>
<evidence type="ECO:0000256" key="5">
    <source>
        <dbReference type="ARBA" id="ARBA00022927"/>
    </source>
</evidence>
<keyword evidence="6 9" id="KW-1133">Transmembrane helix</keyword>
<keyword evidence="3" id="KW-1003">Cell membrane</keyword>
<dbReference type="PANTHER" id="PTHR30625">
    <property type="entry name" value="PROTEIN TOLQ"/>
    <property type="match status" value="1"/>
</dbReference>
<dbReference type="Proteomes" id="UP000578000">
    <property type="component" value="Unassembled WGS sequence"/>
</dbReference>
<dbReference type="RefSeq" id="WP_166116846.1">
    <property type="nucleotide sequence ID" value="NZ_BAABDB010000027.1"/>
</dbReference>
<feature type="transmembrane region" description="Helical" evidence="9">
    <location>
        <begin position="6"/>
        <end position="30"/>
    </location>
</feature>
<comment type="subcellular location">
    <subcellularLocation>
        <location evidence="1">Cell membrane</location>
        <topology evidence="1">Multi-pass membrane protein</topology>
    </subcellularLocation>
    <subcellularLocation>
        <location evidence="8">Membrane</location>
        <topology evidence="8">Multi-pass membrane protein</topology>
    </subcellularLocation>
</comment>
<evidence type="ECO:0000313" key="12">
    <source>
        <dbReference type="Proteomes" id="UP000578000"/>
    </source>
</evidence>
<dbReference type="InterPro" id="IPR002898">
    <property type="entry name" value="MotA_ExbB_proton_chnl"/>
</dbReference>
<proteinExistence type="inferred from homology"/>
<dbReference type="GO" id="GO:0005886">
    <property type="term" value="C:plasma membrane"/>
    <property type="evidence" value="ECO:0007669"/>
    <property type="project" value="UniProtKB-SubCell"/>
</dbReference>
<evidence type="ECO:0000256" key="8">
    <source>
        <dbReference type="RuleBase" id="RU004057"/>
    </source>
</evidence>
<evidence type="ECO:0000256" key="9">
    <source>
        <dbReference type="SAM" id="Phobius"/>
    </source>
</evidence>
<keyword evidence="7 9" id="KW-0472">Membrane</keyword>
<keyword evidence="5 8" id="KW-0653">Protein transport</keyword>
<feature type="transmembrane region" description="Helical" evidence="9">
    <location>
        <begin position="104"/>
        <end position="126"/>
    </location>
</feature>
<dbReference type="GO" id="GO:0017038">
    <property type="term" value="P:protein import"/>
    <property type="evidence" value="ECO:0007669"/>
    <property type="project" value="TreeGrafter"/>
</dbReference>
<dbReference type="EMBL" id="JACHIE010000023">
    <property type="protein sequence ID" value="MBB6458563.1"/>
    <property type="molecule type" value="Genomic_DNA"/>
</dbReference>